<dbReference type="Pfam" id="PF08592">
    <property type="entry name" value="Anthrone_oxy"/>
    <property type="match status" value="1"/>
</dbReference>
<keyword evidence="1" id="KW-0812">Transmembrane</keyword>
<dbReference type="EMBL" id="JAIWYP010000007">
    <property type="protein sequence ID" value="KAH3796948.1"/>
    <property type="molecule type" value="Genomic_DNA"/>
</dbReference>
<evidence type="ECO:0000313" key="2">
    <source>
        <dbReference type="EMBL" id="KAH3796948.1"/>
    </source>
</evidence>
<dbReference type="PANTHER" id="PTHR36535">
    <property type="entry name" value="YALI0E30327P"/>
    <property type="match status" value="1"/>
</dbReference>
<evidence type="ECO:0008006" key="4">
    <source>
        <dbReference type="Google" id="ProtNLM"/>
    </source>
</evidence>
<reference evidence="2" key="1">
    <citation type="journal article" date="2019" name="bioRxiv">
        <title>The Genome of the Zebra Mussel, Dreissena polymorpha: A Resource for Invasive Species Research.</title>
        <authorList>
            <person name="McCartney M.A."/>
            <person name="Auch B."/>
            <person name="Kono T."/>
            <person name="Mallez S."/>
            <person name="Zhang Y."/>
            <person name="Obille A."/>
            <person name="Becker A."/>
            <person name="Abrahante J.E."/>
            <person name="Garbe J."/>
            <person name="Badalamenti J.P."/>
            <person name="Herman A."/>
            <person name="Mangelson H."/>
            <person name="Liachko I."/>
            <person name="Sullivan S."/>
            <person name="Sone E.D."/>
            <person name="Koren S."/>
            <person name="Silverstein K.A.T."/>
            <person name="Beckman K.B."/>
            <person name="Gohl D.M."/>
        </authorList>
    </citation>
    <scope>NUCLEOTIDE SEQUENCE</scope>
    <source>
        <strain evidence="2">Duluth1</strain>
        <tissue evidence="2">Whole animal</tissue>
    </source>
</reference>
<dbReference type="PANTHER" id="PTHR36535:SF1">
    <property type="entry name" value="DUF1772 DOMAIN-CONTAINING PROTEIN"/>
    <property type="match status" value="1"/>
</dbReference>
<keyword evidence="1" id="KW-1133">Transmembrane helix</keyword>
<dbReference type="InterPro" id="IPR013901">
    <property type="entry name" value="Anthrone_oxy"/>
</dbReference>
<organism evidence="2 3">
    <name type="scientific">Dreissena polymorpha</name>
    <name type="common">Zebra mussel</name>
    <name type="synonym">Mytilus polymorpha</name>
    <dbReference type="NCBI Taxonomy" id="45954"/>
    <lineage>
        <taxon>Eukaryota</taxon>
        <taxon>Metazoa</taxon>
        <taxon>Spiralia</taxon>
        <taxon>Lophotrochozoa</taxon>
        <taxon>Mollusca</taxon>
        <taxon>Bivalvia</taxon>
        <taxon>Autobranchia</taxon>
        <taxon>Heteroconchia</taxon>
        <taxon>Euheterodonta</taxon>
        <taxon>Imparidentia</taxon>
        <taxon>Neoheterodontei</taxon>
        <taxon>Myida</taxon>
        <taxon>Dreissenoidea</taxon>
        <taxon>Dreissenidae</taxon>
        <taxon>Dreissena</taxon>
    </lineage>
</organism>
<comment type="caution">
    <text evidence="2">The sequence shown here is derived from an EMBL/GenBank/DDBJ whole genome shotgun (WGS) entry which is preliminary data.</text>
</comment>
<proteinExistence type="predicted"/>
<gene>
    <name evidence="2" type="ORF">DPMN_150524</name>
</gene>
<keyword evidence="1" id="KW-0472">Membrane</keyword>
<evidence type="ECO:0000256" key="1">
    <source>
        <dbReference type="SAM" id="Phobius"/>
    </source>
</evidence>
<name>A0A9D4FGM0_DREPO</name>
<dbReference type="Proteomes" id="UP000828390">
    <property type="component" value="Unassembled WGS sequence"/>
</dbReference>
<sequence>MKLSFDATRLLKITATGCAGLFAGAAFYINAADQPARMTLDVASCRRHWIEVYNRAKWFQGAMCMAGSLSGAAVYYLESEAENRALWLAGAGVFVLVFPFTIFVMGPDIKKNLKEDVLETAGETWVLNHIKRWNKQHMFRTAFGLLAFDLFLLALAN</sequence>
<dbReference type="AlphaFoldDB" id="A0A9D4FGM0"/>
<keyword evidence="3" id="KW-1185">Reference proteome</keyword>
<feature type="transmembrane region" description="Helical" evidence="1">
    <location>
        <begin position="85"/>
        <end position="105"/>
    </location>
</feature>
<protein>
    <recommendedName>
        <fullName evidence="4">DUF1772 domain-containing protein</fullName>
    </recommendedName>
</protein>
<evidence type="ECO:0000313" key="3">
    <source>
        <dbReference type="Proteomes" id="UP000828390"/>
    </source>
</evidence>
<dbReference type="OrthoDB" id="5954308at2759"/>
<reference evidence="2" key="2">
    <citation type="submission" date="2020-11" db="EMBL/GenBank/DDBJ databases">
        <authorList>
            <person name="McCartney M.A."/>
            <person name="Auch B."/>
            <person name="Kono T."/>
            <person name="Mallez S."/>
            <person name="Becker A."/>
            <person name="Gohl D.M."/>
            <person name="Silverstein K.A.T."/>
            <person name="Koren S."/>
            <person name="Bechman K.B."/>
            <person name="Herman A."/>
            <person name="Abrahante J.E."/>
            <person name="Garbe J."/>
        </authorList>
    </citation>
    <scope>NUCLEOTIDE SEQUENCE</scope>
    <source>
        <strain evidence="2">Duluth1</strain>
        <tissue evidence="2">Whole animal</tissue>
    </source>
</reference>
<accession>A0A9D4FGM0</accession>
<feature type="transmembrane region" description="Helical" evidence="1">
    <location>
        <begin position="138"/>
        <end position="156"/>
    </location>
</feature>